<name>A0ABQ1UWB7_9NOCA</name>
<dbReference type="SUPFAM" id="SSF51445">
    <property type="entry name" value="(Trans)glycosidases"/>
    <property type="match status" value="1"/>
</dbReference>
<evidence type="ECO:0000259" key="4">
    <source>
        <dbReference type="Pfam" id="PF00150"/>
    </source>
</evidence>
<dbReference type="InterPro" id="IPR051923">
    <property type="entry name" value="Glycosyl_Hydrolase_39"/>
</dbReference>
<dbReference type="Pfam" id="PF00150">
    <property type="entry name" value="Cellulase"/>
    <property type="match status" value="1"/>
</dbReference>
<dbReference type="InterPro" id="IPR017853">
    <property type="entry name" value="GH"/>
</dbReference>
<keyword evidence="6" id="KW-1185">Reference proteome</keyword>
<evidence type="ECO:0000256" key="1">
    <source>
        <dbReference type="ARBA" id="ARBA00022801"/>
    </source>
</evidence>
<dbReference type="PANTHER" id="PTHR12631">
    <property type="entry name" value="ALPHA-L-IDURONIDASE"/>
    <property type="match status" value="1"/>
</dbReference>
<organism evidence="5 6">
    <name type="scientific">Williamsia phyllosphaerae</name>
    <dbReference type="NCBI Taxonomy" id="885042"/>
    <lineage>
        <taxon>Bacteria</taxon>
        <taxon>Bacillati</taxon>
        <taxon>Actinomycetota</taxon>
        <taxon>Actinomycetes</taxon>
        <taxon>Mycobacteriales</taxon>
        <taxon>Nocardiaceae</taxon>
        <taxon>Williamsia</taxon>
    </lineage>
</organism>
<dbReference type="Gene3D" id="3.20.20.80">
    <property type="entry name" value="Glycosidases"/>
    <property type="match status" value="1"/>
</dbReference>
<evidence type="ECO:0000256" key="2">
    <source>
        <dbReference type="ARBA" id="ARBA00023295"/>
    </source>
</evidence>
<dbReference type="EMBL" id="BMCS01000001">
    <property type="protein sequence ID" value="GGF28697.1"/>
    <property type="molecule type" value="Genomic_DNA"/>
</dbReference>
<dbReference type="Proteomes" id="UP000632454">
    <property type="component" value="Unassembled WGS sequence"/>
</dbReference>
<evidence type="ECO:0000256" key="3">
    <source>
        <dbReference type="RuleBase" id="RU361153"/>
    </source>
</evidence>
<reference evidence="6" key="1">
    <citation type="journal article" date="2019" name="Int. J. Syst. Evol. Microbiol.">
        <title>The Global Catalogue of Microorganisms (GCM) 10K type strain sequencing project: providing services to taxonomists for standard genome sequencing and annotation.</title>
        <authorList>
            <consortium name="The Broad Institute Genomics Platform"/>
            <consortium name="The Broad Institute Genome Sequencing Center for Infectious Disease"/>
            <person name="Wu L."/>
            <person name="Ma J."/>
        </authorList>
    </citation>
    <scope>NUCLEOTIDE SEQUENCE [LARGE SCALE GENOMIC DNA]</scope>
    <source>
        <strain evidence="6">CCM 7855</strain>
    </source>
</reference>
<protein>
    <recommendedName>
        <fullName evidence="4">Glycoside hydrolase family 5 domain-containing protein</fullName>
    </recommendedName>
</protein>
<dbReference type="InterPro" id="IPR001547">
    <property type="entry name" value="Glyco_hydro_5"/>
</dbReference>
<evidence type="ECO:0000313" key="6">
    <source>
        <dbReference type="Proteomes" id="UP000632454"/>
    </source>
</evidence>
<comment type="similarity">
    <text evidence="3">Belongs to the glycosyl hydrolase 5 (cellulase A) family.</text>
</comment>
<proteinExistence type="inferred from homology"/>
<feature type="domain" description="Glycoside hydrolase family 5" evidence="4">
    <location>
        <begin position="27"/>
        <end position="253"/>
    </location>
</feature>
<gene>
    <name evidence="5" type="ORF">GCM10007298_25630</name>
</gene>
<evidence type="ECO:0000313" key="5">
    <source>
        <dbReference type="EMBL" id="GGF28697.1"/>
    </source>
</evidence>
<dbReference type="PANTHER" id="PTHR12631:SF10">
    <property type="entry name" value="BETA-XYLOSIDASE-LIKE PROTEIN-RELATED"/>
    <property type="match status" value="1"/>
</dbReference>
<sequence>MASPTPLVELGVNGGSLMIVSDDEVLAKSLNAMVDLGATMLRLDIAWPVVEPVQGTLNWAPVDRVVDAARKRGIRVIGIVDYTPQWESGIGNPIAQRPSSVSEFGRFAGDVADHFDGRLAGYEIWNEPNGGYFFRPGPDPEYYTAMLRSAYRAIKAVDRDNLVIGGSLATAVDSSLTMNGLRFLKRMYAAGAAGYFDALAVHPYSYPESFSADPLDPVSAMRMVSDMYAQMRAHGDGGKKMWATEMGYPTRGDLPSDTKIQSDVVTRSVQEWSQLSYAGPAIIHELRDRAAGTGDREDSFGVLATDFSPKPLYKSLRTLVRMHVVDDPTYRRLLGSAEASGLDLGGPVTPWYRSASRRGIAQLRQEFANGLVICTRDDCFASPTPVGRYLDRAGATPVGPFVDGRQIARGVRLITVFYSPRSGAHSLSGEMLDRWRPEYGFPMTDEYIDGNSRVVRCEHVTMRKAFGEPVVIERS</sequence>
<comment type="caution">
    <text evidence="5">The sequence shown here is derived from an EMBL/GenBank/DDBJ whole genome shotgun (WGS) entry which is preliminary data.</text>
</comment>
<keyword evidence="1 3" id="KW-0378">Hydrolase</keyword>
<accession>A0ABQ1UWB7</accession>
<keyword evidence="2 3" id="KW-0326">Glycosidase</keyword>